<feature type="transmembrane region" description="Helical" evidence="1">
    <location>
        <begin position="544"/>
        <end position="565"/>
    </location>
</feature>
<keyword evidence="1" id="KW-0812">Transmembrane</keyword>
<protein>
    <submittedName>
        <fullName evidence="2">Uncharacterized protein</fullName>
    </submittedName>
</protein>
<feature type="transmembrane region" description="Helical" evidence="1">
    <location>
        <begin position="401"/>
        <end position="424"/>
    </location>
</feature>
<feature type="transmembrane region" description="Helical" evidence="1">
    <location>
        <begin position="340"/>
        <end position="360"/>
    </location>
</feature>
<dbReference type="EMBL" id="L48610">
    <property type="protein sequence ID" value="AAA80971.1"/>
    <property type="molecule type" value="Genomic_DNA"/>
</dbReference>
<evidence type="ECO:0000313" key="2">
    <source>
        <dbReference type="EMBL" id="AAA80971.1"/>
    </source>
</evidence>
<organism evidence="2">
    <name type="scientific">Theileria parva</name>
    <name type="common">East coast fever infection agent</name>
    <dbReference type="NCBI Taxonomy" id="5875"/>
    <lineage>
        <taxon>Eukaryota</taxon>
        <taxon>Sar</taxon>
        <taxon>Alveolata</taxon>
        <taxon>Apicomplexa</taxon>
        <taxon>Aconoidasida</taxon>
        <taxon>Piroplasmida</taxon>
        <taxon>Theileriidae</taxon>
        <taxon>Theileria</taxon>
    </lineage>
</organism>
<evidence type="ECO:0000256" key="1">
    <source>
        <dbReference type="SAM" id="Phobius"/>
    </source>
</evidence>
<feature type="transmembrane region" description="Helical" evidence="1">
    <location>
        <begin position="304"/>
        <end position="328"/>
    </location>
</feature>
<feature type="non-terminal residue" evidence="2">
    <location>
        <position position="1"/>
    </location>
</feature>
<feature type="transmembrane region" description="Helical" evidence="1">
    <location>
        <begin position="586"/>
        <end position="607"/>
    </location>
</feature>
<dbReference type="Pfam" id="PF07709">
    <property type="entry name" value="SRR"/>
    <property type="match status" value="5"/>
</dbReference>
<keyword evidence="1" id="KW-1133">Transmembrane helix</keyword>
<feature type="transmembrane region" description="Helical" evidence="1">
    <location>
        <begin position="460"/>
        <end position="478"/>
    </location>
</feature>
<name>Q27034_THEPA</name>
<proteinExistence type="predicted"/>
<feature type="transmembrane region" description="Helical" evidence="1">
    <location>
        <begin position="498"/>
        <end position="517"/>
    </location>
</feature>
<reference evidence="2" key="1">
    <citation type="submission" date="1995-11" db="EMBL/GenBank/DDBJ databases">
        <title>Multicopy DNA sequences of the protozoan parasite Theileria parva are exceptionally divergent but conserved as long open reading frames with protein coding potential.</title>
        <authorList>
            <person name="Bishop R.P."/>
            <person name="Musoke A.A.J."/>
            <person name="Morzaria S.S.P."/>
            <person name="Sohanpal B.B.K."/>
            <person name="Nene V.V."/>
            <person name="Gobright E.E.I."/>
        </authorList>
    </citation>
    <scope>NUCLEOTIDE SEQUENCE</scope>
    <source>
        <strain evidence="2">Boleni</strain>
    </source>
</reference>
<dbReference type="VEuPathDB" id="PiroplasmaDB:TpMuguga_03g00927"/>
<dbReference type="InterPro" id="IPR011714">
    <property type="entry name" value="Seve_residue_repeat"/>
</dbReference>
<dbReference type="AlphaFoldDB" id="Q27034"/>
<feature type="transmembrane region" description="Helical" evidence="1">
    <location>
        <begin position="613"/>
        <end position="635"/>
    </location>
</feature>
<accession>Q27034</accession>
<keyword evidence="1" id="KW-0472">Membrane</keyword>
<sequence>LQDTYPKLKALNTAASGEMTGLERSASTLKGEAQNLHSANDSNIVQYYLDVVEKYEALEAKEQFKDAKTELYGGPKPVEDVMDAYQALRKSYENVVKLRIQELANRANTLHEKAEGIINAATHLPNLTGPATTLRDAASQSGQGLKEKATDLIGAINGGTIVDDSQVTPVIEKFKEVTNAYNTLSKLPDYQTHLTAALDKLKQGQSTALDTNTEQKVTAVDDAYIQLKTTYDRVLTLAKLKHYSGNIHTAVQSLDNENAQTVLDNFDPVKNNFGLLPEYSKPQLQSQFDALEKSIVDSKKYIKWWFVIWTSVIVQWLNFITYVVLLFVYVPGDQGHLTTFYWVIAVSGVVFGLNNVMVFAADWKYLPIYIAGENSFPALTSLIHYVTTLSFGNRRKWNSDFIIVCIDIWVAIAISLAAAVVWTFGYLAKHPSDTTDTSSNRLWQILPPDSYGAIRLTSSFIFPFLMVLVGMGLVYAIYPAIAPGMIVPFYLIDKIEMVLLILTIFPPVTVALLRKYGKGGQSPISHWDDTNQNFVTKAPLPSGFGWHVLDPLIPLMIILAIIFIYSLHYRESSLSRSIINQPKMSTFLTIMFYMCHEISLAVGFPGILGNSGFSSIMALLAQIIGAFLMVFLATYSEGYIIEYKRHTPEHWPTAGMTRWNAFCYWAKMASRICNKNLRDLFTKDLRRDLLLCIQTGDLI</sequence>